<dbReference type="InterPro" id="IPR036305">
    <property type="entry name" value="RGS_sf"/>
</dbReference>
<dbReference type="Pfam" id="PF00615">
    <property type="entry name" value="RGS"/>
    <property type="match status" value="2"/>
</dbReference>
<feature type="domain" description="RGS" evidence="2">
    <location>
        <begin position="281"/>
        <end position="407"/>
    </location>
</feature>
<dbReference type="FunFam" id="1.10.167.10:FF:000005">
    <property type="entry name" value="Putative A-kinase anchor protein 10 mitochondrial"/>
    <property type="match status" value="1"/>
</dbReference>
<dbReference type="SUPFAM" id="SSF48097">
    <property type="entry name" value="Regulator of G-protein signaling, RGS"/>
    <property type="match status" value="2"/>
</dbReference>
<name>A0A8C9ZAY0_SANLU</name>
<sequence length="601" mass="67385">MPVKYASAPPSPHSPSLGLRNHHAIQEAAGPSHVAINAISANMDSFARGRTAILKKQPSHMEAAHFGDLGHSSVNYQPQEDRSRLSKTVEHVLRDNVAIPHYMHFMEHQGADHLVRFWLEAESFRSTSWSRVRAHSLNSVKHSSLAEPVPASPGGSELPELAQHTTNALTRDSSSERLALSNSTLRDLSDKLMKILEKEAVTIFTKYISPDAVRPIPITEQIRTDIVAKICGEDGMVDPNCFVIAQSVVFTILEQQHFSDFLRSHHFCKYQIEVLTSGSVFLADILFCESALFYFSEFMEKEEAMNVLQFWLAADNFQNQLAAKKGQYDGQEAQNDAMILYDKYFSLQATNPLGFGDSVRMEIESNICREGGPLPDCFTTPLRQAWTTMEKVYMPGFLSSNLYYKYLSDLINSVRADEFVNVSSPGQGGPADNERSSSNASEGTKRAAIKILKNFDEAITVDVASLDPESLYQRPYAGRMTFGKVNEMGQFIREAEPEPDVKKSKGSMFSQAMKKWVQGNSDEAQEEMAWQIAKMIVNDVVHQSNHDSPGKATKVQNLAQYSLCCVLMCGEWLQFFSKCFLLSVCSYDPTEEPKDWHWPSQ</sequence>
<evidence type="ECO:0000313" key="3">
    <source>
        <dbReference type="Ensembl" id="ENSSLUP00000034150.1"/>
    </source>
</evidence>
<organism evidence="3 4">
    <name type="scientific">Sander lucioperca</name>
    <name type="common">Pike-perch</name>
    <name type="synonym">Perca lucioperca</name>
    <dbReference type="NCBI Taxonomy" id="283035"/>
    <lineage>
        <taxon>Eukaryota</taxon>
        <taxon>Metazoa</taxon>
        <taxon>Chordata</taxon>
        <taxon>Craniata</taxon>
        <taxon>Vertebrata</taxon>
        <taxon>Euteleostomi</taxon>
        <taxon>Actinopterygii</taxon>
        <taxon>Neopterygii</taxon>
        <taxon>Teleostei</taxon>
        <taxon>Neoteleostei</taxon>
        <taxon>Acanthomorphata</taxon>
        <taxon>Eupercaria</taxon>
        <taxon>Perciformes</taxon>
        <taxon>Percoidei</taxon>
        <taxon>Percidae</taxon>
        <taxon>Luciopercinae</taxon>
        <taxon>Sander</taxon>
    </lineage>
</organism>
<dbReference type="CDD" id="cd08735">
    <property type="entry name" value="RGS_AKAP2_1"/>
    <property type="match status" value="1"/>
</dbReference>
<dbReference type="AlphaFoldDB" id="A0A8C9ZAY0"/>
<dbReference type="PROSITE" id="PS50132">
    <property type="entry name" value="RGS"/>
    <property type="match status" value="2"/>
</dbReference>
<dbReference type="Proteomes" id="UP000694568">
    <property type="component" value="Unplaced"/>
</dbReference>
<gene>
    <name evidence="3" type="primary">akap10</name>
</gene>
<dbReference type="Gene3D" id="1.10.167.10">
    <property type="entry name" value="Regulator of G-protein Signalling 4, domain 2"/>
    <property type="match status" value="2"/>
</dbReference>
<evidence type="ECO:0000256" key="1">
    <source>
        <dbReference type="SAM" id="MobiDB-lite"/>
    </source>
</evidence>
<dbReference type="InterPro" id="IPR044926">
    <property type="entry name" value="RGS_subdomain_2"/>
</dbReference>
<dbReference type="GO" id="GO:0005739">
    <property type="term" value="C:mitochondrion"/>
    <property type="evidence" value="ECO:0007669"/>
    <property type="project" value="TreeGrafter"/>
</dbReference>
<dbReference type="InterPro" id="IPR052246">
    <property type="entry name" value="Cell_Polariz_PKAAnc"/>
</dbReference>
<dbReference type="Ensembl" id="ENSSLUT00000035209.1">
    <property type="protein sequence ID" value="ENSSLUP00000034150.1"/>
    <property type="gene ID" value="ENSSLUG00000015036.1"/>
</dbReference>
<dbReference type="InterPro" id="IPR037719">
    <property type="entry name" value="AKAP10_AKB_dom"/>
</dbReference>
<protein>
    <submittedName>
        <fullName evidence="3">A-kinase anchoring protein 10</fullName>
    </submittedName>
</protein>
<feature type="region of interest" description="Disordered" evidence="1">
    <location>
        <begin position="422"/>
        <end position="443"/>
    </location>
</feature>
<reference evidence="3" key="2">
    <citation type="submission" date="2025-09" db="UniProtKB">
        <authorList>
            <consortium name="Ensembl"/>
        </authorList>
    </citation>
    <scope>IDENTIFICATION</scope>
</reference>
<dbReference type="GO" id="GO:0005886">
    <property type="term" value="C:plasma membrane"/>
    <property type="evidence" value="ECO:0007669"/>
    <property type="project" value="TreeGrafter"/>
</dbReference>
<dbReference type="GO" id="GO:0008104">
    <property type="term" value="P:intracellular protein localization"/>
    <property type="evidence" value="ECO:0007669"/>
    <property type="project" value="TreeGrafter"/>
</dbReference>
<keyword evidence="4" id="KW-1185">Reference proteome</keyword>
<dbReference type="CDD" id="cd12804">
    <property type="entry name" value="AKAP10_AKB"/>
    <property type="match status" value="1"/>
</dbReference>
<dbReference type="InterPro" id="IPR016137">
    <property type="entry name" value="RGS"/>
</dbReference>
<proteinExistence type="predicted"/>
<reference evidence="3" key="1">
    <citation type="submission" date="2025-08" db="UniProtKB">
        <authorList>
            <consortium name="Ensembl"/>
        </authorList>
    </citation>
    <scope>IDENTIFICATION</scope>
</reference>
<accession>A0A8C9ZAY0</accession>
<dbReference type="PANTHER" id="PTHR13155:SF1">
    <property type="entry name" value="A-KINASE ANCHOR PROTEIN 10, MITOCHONDRIAL"/>
    <property type="match status" value="1"/>
</dbReference>
<dbReference type="GO" id="GO:0051018">
    <property type="term" value="F:protein kinase A binding"/>
    <property type="evidence" value="ECO:0007669"/>
    <property type="project" value="InterPro"/>
</dbReference>
<dbReference type="CDD" id="cd08721">
    <property type="entry name" value="RGS_AKAP2_2"/>
    <property type="match status" value="1"/>
</dbReference>
<dbReference type="PANTHER" id="PTHR13155">
    <property type="entry name" value="A-KINASE ANCHOR PROTEINS"/>
    <property type="match status" value="1"/>
</dbReference>
<evidence type="ECO:0000259" key="2">
    <source>
        <dbReference type="PROSITE" id="PS50132"/>
    </source>
</evidence>
<evidence type="ECO:0000313" key="4">
    <source>
        <dbReference type="Proteomes" id="UP000694568"/>
    </source>
</evidence>
<feature type="domain" description="RGS" evidence="2">
    <location>
        <begin position="88"/>
        <end position="271"/>
    </location>
</feature>
<dbReference type="SMART" id="SM00315">
    <property type="entry name" value="RGS"/>
    <property type="match status" value="2"/>
</dbReference>
<dbReference type="GeneTree" id="ENSGT00390000015077"/>